<feature type="domain" description="Response regulatory" evidence="6">
    <location>
        <begin position="7"/>
        <end position="126"/>
    </location>
</feature>
<keyword evidence="2" id="KW-0238">DNA-binding</keyword>
<dbReference type="InterPro" id="IPR011006">
    <property type="entry name" value="CheY-like_superfamily"/>
</dbReference>
<evidence type="ECO:0000259" key="5">
    <source>
        <dbReference type="PROSITE" id="PS50043"/>
    </source>
</evidence>
<dbReference type="PROSITE" id="PS50043">
    <property type="entry name" value="HTH_LUXR_2"/>
    <property type="match status" value="1"/>
</dbReference>
<feature type="modified residue" description="4-aspartylphosphate" evidence="4">
    <location>
        <position position="61"/>
    </location>
</feature>
<proteinExistence type="predicted"/>
<dbReference type="PROSITE" id="PS50110">
    <property type="entry name" value="RESPONSE_REGULATORY"/>
    <property type="match status" value="1"/>
</dbReference>
<evidence type="ECO:0000313" key="8">
    <source>
        <dbReference type="Proteomes" id="UP000001317"/>
    </source>
</evidence>
<keyword evidence="3" id="KW-0804">Transcription</keyword>
<dbReference type="eggNOG" id="COG4566">
    <property type="taxonomic scope" value="Bacteria"/>
</dbReference>
<evidence type="ECO:0000256" key="2">
    <source>
        <dbReference type="ARBA" id="ARBA00023125"/>
    </source>
</evidence>
<dbReference type="AlphaFoldDB" id="B0TQI9"/>
<dbReference type="CDD" id="cd06170">
    <property type="entry name" value="LuxR_C_like"/>
    <property type="match status" value="1"/>
</dbReference>
<dbReference type="STRING" id="458817.Shal_0407"/>
<dbReference type="InterPro" id="IPR001789">
    <property type="entry name" value="Sig_transdc_resp-reg_receiver"/>
</dbReference>
<dbReference type="InterPro" id="IPR016032">
    <property type="entry name" value="Sig_transdc_resp-reg_C-effctor"/>
</dbReference>
<keyword evidence="4" id="KW-0597">Phosphoprotein</keyword>
<reference evidence="7" key="1">
    <citation type="submission" date="2008-01" db="EMBL/GenBank/DDBJ databases">
        <title>Complete sequence of Shewanella halifaxensis HAW-EB4.</title>
        <authorList>
            <consortium name="US DOE Joint Genome Institute"/>
            <person name="Copeland A."/>
            <person name="Lucas S."/>
            <person name="Lapidus A."/>
            <person name="Glavina del Rio T."/>
            <person name="Dalin E."/>
            <person name="Tice H."/>
            <person name="Bruce D."/>
            <person name="Goodwin L."/>
            <person name="Pitluck S."/>
            <person name="Sims D."/>
            <person name="Brettin T."/>
            <person name="Detter J.C."/>
            <person name="Han C."/>
            <person name="Kuske C.R."/>
            <person name="Schmutz J."/>
            <person name="Larimer F."/>
            <person name="Land M."/>
            <person name="Hauser L."/>
            <person name="Kyrpides N."/>
            <person name="Kim E."/>
            <person name="Zhao J.-S."/>
            <person name="Richardson P."/>
        </authorList>
    </citation>
    <scope>NUCLEOTIDE SEQUENCE [LARGE SCALE GENOMIC DNA]</scope>
    <source>
        <strain evidence="7">HAW-EB4</strain>
    </source>
</reference>
<dbReference type="KEGG" id="shl:Shal_0407"/>
<dbReference type="Pfam" id="PF00196">
    <property type="entry name" value="GerE"/>
    <property type="match status" value="1"/>
</dbReference>
<dbReference type="PRINTS" id="PR00038">
    <property type="entry name" value="HTHLUXR"/>
</dbReference>
<gene>
    <name evidence="7" type="ordered locus">Shal_0407</name>
</gene>
<organism evidence="7 8">
    <name type="scientific">Shewanella halifaxensis (strain HAW-EB4)</name>
    <dbReference type="NCBI Taxonomy" id="458817"/>
    <lineage>
        <taxon>Bacteria</taxon>
        <taxon>Pseudomonadati</taxon>
        <taxon>Pseudomonadota</taxon>
        <taxon>Gammaproteobacteria</taxon>
        <taxon>Alteromonadales</taxon>
        <taxon>Shewanellaceae</taxon>
        <taxon>Shewanella</taxon>
    </lineage>
</organism>
<dbReference type="PANTHER" id="PTHR44688:SF16">
    <property type="entry name" value="DNA-BINDING TRANSCRIPTIONAL ACTIVATOR DEVR_DOSR"/>
    <property type="match status" value="1"/>
</dbReference>
<dbReference type="Pfam" id="PF00072">
    <property type="entry name" value="Response_reg"/>
    <property type="match status" value="1"/>
</dbReference>
<dbReference type="PANTHER" id="PTHR44688">
    <property type="entry name" value="DNA-BINDING TRANSCRIPTIONAL ACTIVATOR DEVR_DOSR"/>
    <property type="match status" value="1"/>
</dbReference>
<dbReference type="Proteomes" id="UP000001317">
    <property type="component" value="Chromosome"/>
</dbReference>
<dbReference type="InterPro" id="IPR000792">
    <property type="entry name" value="Tscrpt_reg_LuxR_C"/>
</dbReference>
<dbReference type="Gene3D" id="3.40.50.2300">
    <property type="match status" value="1"/>
</dbReference>
<dbReference type="GO" id="GO:0006355">
    <property type="term" value="P:regulation of DNA-templated transcription"/>
    <property type="evidence" value="ECO:0007669"/>
    <property type="project" value="InterPro"/>
</dbReference>
<accession>B0TQI9</accession>
<dbReference type="GO" id="GO:0000160">
    <property type="term" value="P:phosphorelay signal transduction system"/>
    <property type="evidence" value="ECO:0007669"/>
    <property type="project" value="InterPro"/>
</dbReference>
<protein>
    <submittedName>
        <fullName evidence="7">Two component transcriptional regulator, LuxR family</fullName>
    </submittedName>
</protein>
<dbReference type="SUPFAM" id="SSF52172">
    <property type="entry name" value="CheY-like"/>
    <property type="match status" value="1"/>
</dbReference>
<keyword evidence="1" id="KW-0805">Transcription regulation</keyword>
<name>B0TQI9_SHEHH</name>
<dbReference type="EMBL" id="CP000931">
    <property type="protein sequence ID" value="ABZ74982.1"/>
    <property type="molecule type" value="Genomic_DNA"/>
</dbReference>
<dbReference type="GO" id="GO:0003677">
    <property type="term" value="F:DNA binding"/>
    <property type="evidence" value="ECO:0007669"/>
    <property type="project" value="UniProtKB-KW"/>
</dbReference>
<dbReference type="HOGENOM" id="CLU_000445_90_4_6"/>
<feature type="domain" description="HTH luxR-type" evidence="5">
    <location>
        <begin position="138"/>
        <end position="203"/>
    </location>
</feature>
<evidence type="ECO:0000256" key="4">
    <source>
        <dbReference type="PROSITE-ProRule" id="PRU00169"/>
    </source>
</evidence>
<dbReference type="SUPFAM" id="SSF46894">
    <property type="entry name" value="C-terminal effector domain of the bipartite response regulators"/>
    <property type="match status" value="1"/>
</dbReference>
<dbReference type="InterPro" id="IPR036388">
    <property type="entry name" value="WH-like_DNA-bd_sf"/>
</dbReference>
<keyword evidence="8" id="KW-1185">Reference proteome</keyword>
<evidence type="ECO:0000256" key="1">
    <source>
        <dbReference type="ARBA" id="ARBA00023015"/>
    </source>
</evidence>
<sequence length="224" mass="25147">MIMTNTNLYLVDDDESVLDALDFALQGEGYQPLSFNSAEAFWLWAKQHADKMNEGGCLILDSRMPGMSGQELQYQLSQTDCSLGIVFLTGHGDVPMAVDALKLGAVDFLQKPIEITKLLKAVSQAFDASTSSKELKSAIRCYEELTLRERDILQLLAQGKTNQQLAELLFISARTVEVHRSNMLKHLQMDSLAKMVRLYTLVEPYLSSIAPPPLRIRRKTKHND</sequence>
<evidence type="ECO:0000259" key="6">
    <source>
        <dbReference type="PROSITE" id="PS50110"/>
    </source>
</evidence>
<dbReference type="Gene3D" id="1.10.10.10">
    <property type="entry name" value="Winged helix-like DNA-binding domain superfamily/Winged helix DNA-binding domain"/>
    <property type="match status" value="1"/>
</dbReference>
<evidence type="ECO:0000256" key="3">
    <source>
        <dbReference type="ARBA" id="ARBA00023163"/>
    </source>
</evidence>
<dbReference type="SMART" id="SM00421">
    <property type="entry name" value="HTH_LUXR"/>
    <property type="match status" value="1"/>
</dbReference>
<evidence type="ECO:0000313" key="7">
    <source>
        <dbReference type="EMBL" id="ABZ74982.1"/>
    </source>
</evidence>
<dbReference type="SMART" id="SM00448">
    <property type="entry name" value="REC"/>
    <property type="match status" value="1"/>
</dbReference>